<dbReference type="EMBL" id="BAABDQ010000049">
    <property type="protein sequence ID" value="GAA3612793.1"/>
    <property type="molecule type" value="Genomic_DNA"/>
</dbReference>
<proteinExistence type="predicted"/>
<evidence type="ECO:0000313" key="2">
    <source>
        <dbReference type="EMBL" id="GAA3612793.1"/>
    </source>
</evidence>
<sequence>MRVAAARELSEEPGAGVPVRFMVTFLCREGVSPVWSGVHEAMITEPELREVVDRWPFVPGGQEALRRYLAFGNEGGPSAVAAGFASEAAVVSKPVLTAPRRAGRPTVGAFRSGGSRQGSLRSSSVG</sequence>
<protein>
    <recommendedName>
        <fullName evidence="4">Nudix hydrolase domain-containing protein</fullName>
    </recommendedName>
</protein>
<keyword evidence="3" id="KW-1185">Reference proteome</keyword>
<evidence type="ECO:0000313" key="3">
    <source>
        <dbReference type="Proteomes" id="UP001500630"/>
    </source>
</evidence>
<reference evidence="3" key="1">
    <citation type="journal article" date="2019" name="Int. J. Syst. Evol. Microbiol.">
        <title>The Global Catalogue of Microorganisms (GCM) 10K type strain sequencing project: providing services to taxonomists for standard genome sequencing and annotation.</title>
        <authorList>
            <consortium name="The Broad Institute Genomics Platform"/>
            <consortium name="The Broad Institute Genome Sequencing Center for Infectious Disease"/>
            <person name="Wu L."/>
            <person name="Ma J."/>
        </authorList>
    </citation>
    <scope>NUCLEOTIDE SEQUENCE [LARGE SCALE GENOMIC DNA]</scope>
    <source>
        <strain evidence="3">JCM 17326</strain>
    </source>
</reference>
<evidence type="ECO:0008006" key="4">
    <source>
        <dbReference type="Google" id="ProtNLM"/>
    </source>
</evidence>
<name>A0ABP6ZKH8_9ACTN</name>
<dbReference type="Proteomes" id="UP001500630">
    <property type="component" value="Unassembled WGS sequence"/>
</dbReference>
<evidence type="ECO:0000256" key="1">
    <source>
        <dbReference type="SAM" id="MobiDB-lite"/>
    </source>
</evidence>
<feature type="region of interest" description="Disordered" evidence="1">
    <location>
        <begin position="102"/>
        <end position="126"/>
    </location>
</feature>
<feature type="compositionally biased region" description="Low complexity" evidence="1">
    <location>
        <begin position="112"/>
        <end position="126"/>
    </location>
</feature>
<organism evidence="2 3">
    <name type="scientific">Nonomuraea rosea</name>
    <dbReference type="NCBI Taxonomy" id="638574"/>
    <lineage>
        <taxon>Bacteria</taxon>
        <taxon>Bacillati</taxon>
        <taxon>Actinomycetota</taxon>
        <taxon>Actinomycetes</taxon>
        <taxon>Streptosporangiales</taxon>
        <taxon>Streptosporangiaceae</taxon>
        <taxon>Nonomuraea</taxon>
    </lineage>
</organism>
<gene>
    <name evidence="2" type="ORF">GCM10022419_117240</name>
</gene>
<comment type="caution">
    <text evidence="2">The sequence shown here is derived from an EMBL/GenBank/DDBJ whole genome shotgun (WGS) entry which is preliminary data.</text>
</comment>
<accession>A0ABP6ZKH8</accession>